<dbReference type="InterPro" id="IPR000922">
    <property type="entry name" value="Lectin_gal-bd_dom"/>
</dbReference>
<dbReference type="PANTHER" id="PTHR46780">
    <property type="entry name" value="PROTEIN EVA-1"/>
    <property type="match status" value="1"/>
</dbReference>
<gene>
    <name evidence="4" type="ORF">BLA29_012373</name>
</gene>
<comment type="similarity">
    <text evidence="1">Belongs to the G-protein coupled receptor 2 family. LN-TM7 subfamily.</text>
</comment>
<dbReference type="Pfam" id="PF02140">
    <property type="entry name" value="SUEL_Lectin"/>
    <property type="match status" value="1"/>
</dbReference>
<evidence type="ECO:0000313" key="5">
    <source>
        <dbReference type="Proteomes" id="UP000194236"/>
    </source>
</evidence>
<dbReference type="Proteomes" id="UP000194236">
    <property type="component" value="Unassembled WGS sequence"/>
</dbReference>
<keyword evidence="2" id="KW-0430">Lectin</keyword>
<protein>
    <recommendedName>
        <fullName evidence="3">SUEL-type lectin domain-containing protein</fullName>
    </recommendedName>
</protein>
<dbReference type="AlphaFoldDB" id="A0A1Y3ASK7"/>
<dbReference type="OrthoDB" id="1100386at2759"/>
<feature type="non-terminal residue" evidence="4">
    <location>
        <position position="125"/>
    </location>
</feature>
<dbReference type="PROSITE" id="PS50228">
    <property type="entry name" value="SUEL_LECTIN"/>
    <property type="match status" value="1"/>
</dbReference>
<evidence type="ECO:0000313" key="4">
    <source>
        <dbReference type="EMBL" id="OTF71462.1"/>
    </source>
</evidence>
<feature type="non-terminal residue" evidence="4">
    <location>
        <position position="1"/>
    </location>
</feature>
<dbReference type="Gene3D" id="2.60.120.740">
    <property type="match status" value="1"/>
</dbReference>
<evidence type="ECO:0000256" key="1">
    <source>
        <dbReference type="ARBA" id="ARBA00010933"/>
    </source>
</evidence>
<evidence type="ECO:0000256" key="2">
    <source>
        <dbReference type="ARBA" id="ARBA00022734"/>
    </source>
</evidence>
<dbReference type="GO" id="GO:0030246">
    <property type="term" value="F:carbohydrate binding"/>
    <property type="evidence" value="ECO:0007669"/>
    <property type="project" value="UniProtKB-KW"/>
</dbReference>
<keyword evidence="5" id="KW-1185">Reference proteome</keyword>
<proteinExistence type="inferred from homology"/>
<sequence>WSSSTSTTIRPRYHTLYACEGNSLEIQCEEGTHINLIRANFGRFSISVCNEQGNVDWSVNCMAHRSFRVIQERCAGRSRCRIEATVSTFNEDACPRVHKYLEVHFNCTKPRSSLFNTSVQQQQQH</sequence>
<evidence type="ECO:0000259" key="3">
    <source>
        <dbReference type="PROSITE" id="PS50228"/>
    </source>
</evidence>
<dbReference type="InterPro" id="IPR043159">
    <property type="entry name" value="Lectin_gal-bd_sf"/>
</dbReference>
<dbReference type="EMBL" id="MUJZ01060953">
    <property type="protein sequence ID" value="OTF71462.1"/>
    <property type="molecule type" value="Genomic_DNA"/>
</dbReference>
<reference evidence="4 5" key="1">
    <citation type="submission" date="2017-03" db="EMBL/GenBank/DDBJ databases">
        <title>Genome Survey of Euroglyphus maynei.</title>
        <authorList>
            <person name="Arlian L.G."/>
            <person name="Morgan M.S."/>
            <person name="Rider S.D."/>
        </authorList>
    </citation>
    <scope>NUCLEOTIDE SEQUENCE [LARGE SCALE GENOMIC DNA]</scope>
    <source>
        <strain evidence="4">Arlian Lab</strain>
        <tissue evidence="4">Whole body</tissue>
    </source>
</reference>
<organism evidence="4 5">
    <name type="scientific">Euroglyphus maynei</name>
    <name type="common">Mayne's house dust mite</name>
    <dbReference type="NCBI Taxonomy" id="6958"/>
    <lineage>
        <taxon>Eukaryota</taxon>
        <taxon>Metazoa</taxon>
        <taxon>Ecdysozoa</taxon>
        <taxon>Arthropoda</taxon>
        <taxon>Chelicerata</taxon>
        <taxon>Arachnida</taxon>
        <taxon>Acari</taxon>
        <taxon>Acariformes</taxon>
        <taxon>Sarcoptiformes</taxon>
        <taxon>Astigmata</taxon>
        <taxon>Psoroptidia</taxon>
        <taxon>Analgoidea</taxon>
        <taxon>Pyroglyphidae</taxon>
        <taxon>Pyroglyphinae</taxon>
        <taxon>Euroglyphus</taxon>
    </lineage>
</organism>
<feature type="domain" description="SUEL-type lectin" evidence="3">
    <location>
        <begin position="18"/>
        <end position="108"/>
    </location>
</feature>
<name>A0A1Y3ASK7_EURMA</name>
<comment type="caution">
    <text evidence="4">The sequence shown here is derived from an EMBL/GenBank/DDBJ whole genome shotgun (WGS) entry which is preliminary data.</text>
</comment>
<accession>A0A1Y3ASK7</accession>
<dbReference type="CDD" id="cd22830">
    <property type="entry name" value="Gal_Rha_Lectin_dCirl"/>
    <property type="match status" value="1"/>
</dbReference>
<dbReference type="FunFam" id="2.60.120.740:FF:000001">
    <property type="entry name" value="Adhesion G protein-coupled receptor L2"/>
    <property type="match status" value="1"/>
</dbReference>